<accession>A0A6B9FHA9</accession>
<evidence type="ECO:0000256" key="1">
    <source>
        <dbReference type="SAM" id="MobiDB-lite"/>
    </source>
</evidence>
<dbReference type="RefSeq" id="WP_010685226.1">
    <property type="nucleotide sequence ID" value="NZ_CP043538.1"/>
</dbReference>
<dbReference type="AlphaFoldDB" id="A0A6B9FHA9"/>
<keyword evidence="2" id="KW-0812">Transmembrane</keyword>
<feature type="region of interest" description="Disordered" evidence="1">
    <location>
        <begin position="64"/>
        <end position="84"/>
    </location>
</feature>
<dbReference type="KEGG" id="mmes:MMSR116_05415"/>
<feature type="signal peptide" evidence="3">
    <location>
        <begin position="1"/>
        <end position="26"/>
    </location>
</feature>
<reference evidence="4 5" key="1">
    <citation type="journal article" date="2012" name="Genet. Mol. Biol.">
        <title>Analysis of 16S rRNA and mxaF genes revealing insights into Methylobacterium niche-specific plant association.</title>
        <authorList>
            <person name="Dourado M.N."/>
            <person name="Andreote F.D."/>
            <person name="Dini-Andreote F."/>
            <person name="Conti R."/>
            <person name="Araujo J.M."/>
            <person name="Araujo W.L."/>
        </authorList>
    </citation>
    <scope>NUCLEOTIDE SEQUENCE [LARGE SCALE GENOMIC DNA]</scope>
    <source>
        <strain evidence="4 5">SR1.6/6</strain>
    </source>
</reference>
<feature type="compositionally biased region" description="Basic residues" evidence="1">
    <location>
        <begin position="65"/>
        <end position="75"/>
    </location>
</feature>
<sequence>MRAEFLFKILFLPAGLVLAGAAPASAARPLPGRLPSAVAAATPGTGSAPILSAGVAGAPALAALTRRKPARRPRGARLGSLRPL</sequence>
<dbReference type="EMBL" id="CP043538">
    <property type="protein sequence ID" value="QGY01399.1"/>
    <property type="molecule type" value="Genomic_DNA"/>
</dbReference>
<keyword evidence="2" id="KW-0472">Membrane</keyword>
<organism evidence="4 5">
    <name type="scientific">Methylobacterium mesophilicum SR1.6/6</name>
    <dbReference type="NCBI Taxonomy" id="908290"/>
    <lineage>
        <taxon>Bacteria</taxon>
        <taxon>Pseudomonadati</taxon>
        <taxon>Pseudomonadota</taxon>
        <taxon>Alphaproteobacteria</taxon>
        <taxon>Hyphomicrobiales</taxon>
        <taxon>Methylobacteriaceae</taxon>
        <taxon>Methylobacterium</taxon>
    </lineage>
</organism>
<protein>
    <submittedName>
        <fullName evidence="4">Uncharacterized protein</fullName>
    </submittedName>
</protein>
<reference evidence="4 5" key="2">
    <citation type="journal article" date="2013" name="Genome Announc.">
        <title>Draft Genome Sequence of Methylobacterium mesophilicum Strain SR1.6/6, Isolated from Citrus sinensis.</title>
        <authorList>
            <person name="Marinho Almeida D."/>
            <person name="Dini-Andreote F."/>
            <person name="Camargo Neves A.A."/>
            <person name="Juca Ramos R.T."/>
            <person name="Andreote F.D."/>
            <person name="Carneiro A.R."/>
            <person name="Oliveira de Souza Lima A."/>
            <person name="Caracciolo Gomes de Sa P.H."/>
            <person name="Ribeiro Barbosa M.S."/>
            <person name="Araujo W.L."/>
            <person name="Silva A."/>
        </authorList>
    </citation>
    <scope>NUCLEOTIDE SEQUENCE [LARGE SCALE GENOMIC DNA]</scope>
    <source>
        <strain evidence="4 5">SR1.6/6</strain>
    </source>
</reference>
<keyword evidence="2" id="KW-1133">Transmembrane helix</keyword>
<evidence type="ECO:0000256" key="2">
    <source>
        <dbReference type="SAM" id="Phobius"/>
    </source>
</evidence>
<evidence type="ECO:0000256" key="3">
    <source>
        <dbReference type="SAM" id="SignalP"/>
    </source>
</evidence>
<feature type="chain" id="PRO_5025407952" evidence="3">
    <location>
        <begin position="27"/>
        <end position="84"/>
    </location>
</feature>
<proteinExistence type="predicted"/>
<evidence type="ECO:0000313" key="5">
    <source>
        <dbReference type="Proteomes" id="UP000012488"/>
    </source>
</evidence>
<feature type="transmembrane region" description="Helical" evidence="2">
    <location>
        <begin position="46"/>
        <end position="64"/>
    </location>
</feature>
<keyword evidence="3" id="KW-0732">Signal</keyword>
<gene>
    <name evidence="4" type="ORF">MMSR116_05415</name>
</gene>
<name>A0A6B9FHA9_9HYPH</name>
<dbReference type="Proteomes" id="UP000012488">
    <property type="component" value="Chromosome"/>
</dbReference>
<evidence type="ECO:0000313" key="4">
    <source>
        <dbReference type="EMBL" id="QGY01399.1"/>
    </source>
</evidence>